<keyword evidence="2" id="KW-1185">Reference proteome</keyword>
<sequence>MTEYKIGDRKVGEYGERMSKRKSSNVWILDPPYDNDICPDCGKGLDERDVDIVHWKGYLYHIDCFRESHKQVSFY</sequence>
<gene>
    <name evidence="1" type="ORF">AKJ64_03465</name>
</gene>
<dbReference type="AlphaFoldDB" id="A0A133UE09"/>
<organism evidence="1 2">
    <name type="scientific">candidate division MSBL1 archaeon SCGC-AAA259E17</name>
    <dbReference type="NCBI Taxonomy" id="1698263"/>
    <lineage>
        <taxon>Archaea</taxon>
        <taxon>Methanobacteriati</taxon>
        <taxon>Methanobacteriota</taxon>
        <taxon>candidate division MSBL1</taxon>
    </lineage>
</organism>
<name>A0A133UE09_9EURY</name>
<evidence type="ECO:0000313" key="1">
    <source>
        <dbReference type="EMBL" id="KXA92326.1"/>
    </source>
</evidence>
<comment type="caution">
    <text evidence="1">The sequence shown here is derived from an EMBL/GenBank/DDBJ whole genome shotgun (WGS) entry which is preliminary data.</text>
</comment>
<accession>A0A133UE09</accession>
<reference evidence="1 2" key="1">
    <citation type="journal article" date="2016" name="Sci. Rep.">
        <title>Metabolic traits of an uncultured archaeal lineage -MSBL1- from brine pools of the Red Sea.</title>
        <authorList>
            <person name="Mwirichia R."/>
            <person name="Alam I."/>
            <person name="Rashid M."/>
            <person name="Vinu M."/>
            <person name="Ba-Alawi W."/>
            <person name="Anthony Kamau A."/>
            <person name="Kamanda Ngugi D."/>
            <person name="Goker M."/>
            <person name="Klenk H.P."/>
            <person name="Bajic V."/>
            <person name="Stingl U."/>
        </authorList>
    </citation>
    <scope>NUCLEOTIDE SEQUENCE [LARGE SCALE GENOMIC DNA]</scope>
    <source>
        <strain evidence="1">SCGC-AAA259E17</strain>
    </source>
</reference>
<proteinExistence type="predicted"/>
<evidence type="ECO:0000313" key="2">
    <source>
        <dbReference type="Proteomes" id="UP000070373"/>
    </source>
</evidence>
<protein>
    <submittedName>
        <fullName evidence="1">Uncharacterized protein</fullName>
    </submittedName>
</protein>
<dbReference type="EMBL" id="LHXN01000060">
    <property type="protein sequence ID" value="KXA92326.1"/>
    <property type="molecule type" value="Genomic_DNA"/>
</dbReference>
<dbReference type="Proteomes" id="UP000070373">
    <property type="component" value="Unassembled WGS sequence"/>
</dbReference>